<evidence type="ECO:0000256" key="12">
    <source>
        <dbReference type="SAM" id="Phobius"/>
    </source>
</evidence>
<gene>
    <name evidence="19" type="primary">Pirb</name>
    <name evidence="16" type="synonym">16M5</name>
    <name evidence="17" type="synonym">16M6</name>
    <name evidence="18" type="synonym">6M1</name>
    <name evidence="15" type="synonym">7M5</name>
    <name evidence="19" type="synonym">Lilrb3</name>
</gene>
<feature type="signal peptide" evidence="13">
    <location>
        <begin position="1"/>
        <end position="24"/>
    </location>
</feature>
<feature type="chain" id="PRO_5010102482" evidence="13">
    <location>
        <begin position="25"/>
        <end position="841"/>
    </location>
</feature>
<dbReference type="CDD" id="cd16843">
    <property type="entry name" value="IgC2_D1_D2_LILR_KIR_like"/>
    <property type="match status" value="1"/>
</dbReference>
<dbReference type="AGR" id="MGI:894311"/>
<keyword evidence="7 12" id="KW-0472">Membrane</keyword>
<dbReference type="InterPro" id="IPR050412">
    <property type="entry name" value="Ig-like_Receptors_ImmuneReg"/>
</dbReference>
<dbReference type="Pfam" id="PF13895">
    <property type="entry name" value="Ig_2"/>
    <property type="match status" value="2"/>
</dbReference>
<evidence type="ECO:0000256" key="7">
    <source>
        <dbReference type="ARBA" id="ARBA00023136"/>
    </source>
</evidence>
<protein>
    <submittedName>
        <fullName evidence="15">PIRB1</fullName>
    </submittedName>
    <submittedName>
        <fullName evidence="16">PIRB3</fullName>
    </submittedName>
    <submittedName>
        <fullName evidence="17">PIRB4</fullName>
    </submittedName>
    <submittedName>
        <fullName evidence="18">PIRB5</fullName>
    </submittedName>
</protein>
<dbReference type="MGI" id="MGI:894311">
    <property type="gene designation" value="Pirb"/>
</dbReference>
<evidence type="ECO:0000313" key="18">
    <source>
        <dbReference type="EMBL" id="AAC53223.1"/>
    </source>
</evidence>
<evidence type="ECO:0000313" key="16">
    <source>
        <dbReference type="EMBL" id="AAC53221.1"/>
    </source>
</evidence>
<dbReference type="InterPro" id="IPR003598">
    <property type="entry name" value="Ig_sub2"/>
</dbReference>
<evidence type="ECO:0000256" key="11">
    <source>
        <dbReference type="SAM" id="MobiDB-lite"/>
    </source>
</evidence>
<name>A2NTK5_MOUSE</name>
<feature type="compositionally biased region" description="Polar residues" evidence="11">
    <location>
        <begin position="778"/>
        <end position="802"/>
    </location>
</feature>
<feature type="transmembrane region" description="Helical" evidence="12">
    <location>
        <begin position="639"/>
        <end position="663"/>
    </location>
</feature>
<dbReference type="Pfam" id="PF00047">
    <property type="entry name" value="ig"/>
    <property type="match status" value="2"/>
</dbReference>
<dbReference type="PANTHER" id="PTHR11738">
    <property type="entry name" value="MHC CLASS I NK CELL RECEPTOR"/>
    <property type="match status" value="1"/>
</dbReference>
<dbReference type="GO" id="GO:0007166">
    <property type="term" value="P:cell surface receptor signaling pathway"/>
    <property type="evidence" value="ECO:0007669"/>
    <property type="project" value="UniProtKB-ARBA"/>
</dbReference>
<dbReference type="InterPro" id="IPR007110">
    <property type="entry name" value="Ig-like_dom"/>
</dbReference>
<dbReference type="EMBL" id="U96689">
    <property type="protein sequence ID" value="AAC53219.1"/>
    <property type="molecule type" value="mRNA"/>
</dbReference>
<evidence type="ECO:0000256" key="5">
    <source>
        <dbReference type="ARBA" id="ARBA00022737"/>
    </source>
</evidence>
<dbReference type="EMBL" id="U96693">
    <property type="protein sequence ID" value="AAC53223.1"/>
    <property type="molecule type" value="mRNA"/>
</dbReference>
<dbReference type="GO" id="GO:0005886">
    <property type="term" value="C:plasma membrane"/>
    <property type="evidence" value="ECO:0007669"/>
    <property type="project" value="UniProtKB-SubCell"/>
</dbReference>
<dbReference type="PeptideAtlas" id="A2NTK5"/>
<keyword evidence="9" id="KW-0325">Glycoprotein</keyword>
<evidence type="ECO:0000313" key="15">
    <source>
        <dbReference type="EMBL" id="AAC53219.1"/>
    </source>
</evidence>
<dbReference type="AlphaFoldDB" id="A2NTK5"/>
<dbReference type="Gene3D" id="2.60.40.10">
    <property type="entry name" value="Immunoglobulins"/>
    <property type="match status" value="6"/>
</dbReference>
<evidence type="ECO:0000256" key="10">
    <source>
        <dbReference type="ARBA" id="ARBA00023319"/>
    </source>
</evidence>
<dbReference type="PROSITE" id="PS50835">
    <property type="entry name" value="IG_LIKE"/>
    <property type="match status" value="1"/>
</dbReference>
<evidence type="ECO:0000256" key="6">
    <source>
        <dbReference type="ARBA" id="ARBA00022989"/>
    </source>
</evidence>
<keyword evidence="8" id="KW-1015">Disulfide bond</keyword>
<dbReference type="SUPFAM" id="SSF48726">
    <property type="entry name" value="Immunoglobulin"/>
    <property type="match status" value="6"/>
</dbReference>
<evidence type="ECO:0000259" key="14">
    <source>
        <dbReference type="PROSITE" id="PS50835"/>
    </source>
</evidence>
<keyword evidence="3 12" id="KW-0812">Transmembrane</keyword>
<dbReference type="FunFam" id="2.60.40.10:FF:000049">
    <property type="entry name" value="Leukocyte immunoglobulin-like receptor subfamily B member 1"/>
    <property type="match status" value="6"/>
</dbReference>
<feature type="compositionally biased region" description="Polar residues" evidence="11">
    <location>
        <begin position="759"/>
        <end position="770"/>
    </location>
</feature>
<feature type="domain" description="Ig-like" evidence="14">
    <location>
        <begin position="524"/>
        <end position="618"/>
    </location>
</feature>
<proteinExistence type="evidence at transcript level"/>
<evidence type="ECO:0000256" key="3">
    <source>
        <dbReference type="ARBA" id="ARBA00022692"/>
    </source>
</evidence>
<evidence type="ECO:0000313" key="17">
    <source>
        <dbReference type="EMBL" id="AAC53222.1"/>
    </source>
</evidence>
<dbReference type="InterPro" id="IPR003599">
    <property type="entry name" value="Ig_sub"/>
</dbReference>
<dbReference type="EMBL" id="U96692">
    <property type="protein sequence ID" value="AAC53222.1"/>
    <property type="molecule type" value="mRNA"/>
</dbReference>
<accession>A2NTK5</accession>
<comment type="subcellular location">
    <subcellularLocation>
        <location evidence="1">Cell membrane</location>
        <topology evidence="1">Single-pass membrane protein</topology>
    </subcellularLocation>
</comment>
<dbReference type="InterPro" id="IPR013151">
    <property type="entry name" value="Immunoglobulin_dom"/>
</dbReference>
<dbReference type="PANTHER" id="PTHR11738:SF179">
    <property type="entry name" value="LEUKOCYTE IMMUNOGLOBULIN-LIKE RECEPTOR SUBFAMILY A MEMBER 5"/>
    <property type="match status" value="1"/>
</dbReference>
<evidence type="ECO:0000256" key="9">
    <source>
        <dbReference type="ARBA" id="ARBA00023180"/>
    </source>
</evidence>
<evidence type="ECO:0000256" key="1">
    <source>
        <dbReference type="ARBA" id="ARBA00004162"/>
    </source>
</evidence>
<keyword evidence="5" id="KW-0677">Repeat</keyword>
<dbReference type="InterPro" id="IPR013783">
    <property type="entry name" value="Ig-like_fold"/>
</dbReference>
<dbReference type="InterPro" id="IPR036179">
    <property type="entry name" value="Ig-like_dom_sf"/>
</dbReference>
<feature type="compositionally biased region" description="Basic and acidic residues" evidence="11">
    <location>
        <begin position="690"/>
        <end position="699"/>
    </location>
</feature>
<keyword evidence="10" id="KW-0393">Immunoglobulin domain</keyword>
<evidence type="ECO:0000256" key="2">
    <source>
        <dbReference type="ARBA" id="ARBA00022475"/>
    </source>
</evidence>
<evidence type="ECO:0000256" key="13">
    <source>
        <dbReference type="SAM" id="SignalP"/>
    </source>
</evidence>
<evidence type="ECO:0000256" key="4">
    <source>
        <dbReference type="ARBA" id="ARBA00022729"/>
    </source>
</evidence>
<dbReference type="EMBL" id="U96691">
    <property type="protein sequence ID" value="AAC53221.1"/>
    <property type="molecule type" value="mRNA"/>
</dbReference>
<feature type="region of interest" description="Disordered" evidence="11">
    <location>
        <begin position="673"/>
        <end position="708"/>
    </location>
</feature>
<dbReference type="SMART" id="SM00408">
    <property type="entry name" value="IGc2"/>
    <property type="match status" value="3"/>
</dbReference>
<keyword evidence="4 13" id="KW-0732">Signal</keyword>
<dbReference type="SMART" id="SM00409">
    <property type="entry name" value="IG"/>
    <property type="match status" value="5"/>
</dbReference>
<evidence type="ECO:0000256" key="8">
    <source>
        <dbReference type="ARBA" id="ARBA00023157"/>
    </source>
</evidence>
<keyword evidence="2" id="KW-1003">Cell membrane</keyword>
<organism evidence="15">
    <name type="scientific">Mus musculus</name>
    <name type="common">Mouse</name>
    <dbReference type="NCBI Taxonomy" id="10090"/>
    <lineage>
        <taxon>Eukaryota</taxon>
        <taxon>Metazoa</taxon>
        <taxon>Chordata</taxon>
        <taxon>Craniata</taxon>
        <taxon>Vertebrata</taxon>
        <taxon>Euteleostomi</taxon>
        <taxon>Mammalia</taxon>
        <taxon>Eutheria</taxon>
        <taxon>Euarchontoglires</taxon>
        <taxon>Glires</taxon>
        <taxon>Rodentia</taxon>
        <taxon>Myomorpha</taxon>
        <taxon>Muroidea</taxon>
        <taxon>Muridae</taxon>
        <taxon>Murinae</taxon>
        <taxon>Mus</taxon>
        <taxon>Mus</taxon>
    </lineage>
</organism>
<feature type="region of interest" description="Disordered" evidence="11">
    <location>
        <begin position="721"/>
        <end position="841"/>
    </location>
</feature>
<reference evidence="15" key="1">
    <citation type="journal article" date="1997" name="Proc. Natl. Acad. Sci. U.S.A.">
        <title>A novel pair of immunoglobulin-like receptors expressed by B cells and myeloid cells.</title>
        <authorList>
            <person name="Kubagawa H."/>
            <person name="Burrows P.D."/>
            <person name="Cooper M.D."/>
        </authorList>
    </citation>
    <scope>NUCLEOTIDE SEQUENCE</scope>
    <source>
        <strain evidence="15">BALB/c</strain>
        <tissue evidence="15">Spleen</tissue>
    </source>
</reference>
<sequence length="841" mass="93159">MSCTFTALLRLGLTLSLWIPVLTGSLPKPILRVQPDSVVSRWTKVTFFCEETIGANEYRLYKDGKLYKTVTKNKQKPANKAEFSLSNVDLRNAGQYRCSYSTQYKSSGYSDPLELVVTGDYWTPSLLAQASPVVTSGGYVTLQCESWHNDHKFILTVEGPQKLSWTQDSQYNYSTRKYHALFSVGPVTPNQRWICRCYSYDRNRPYVWSPPSESVELLVSGNLQKPTIKAEPGPVIASKRAMTIWCQGNLDAEVYFLHNEGSQKTQSTQTLQQPGNKGKFFIPSMTRQHAGQYRCYCYGSAGWSQPSDTLELVVTGIYEHYKPRLSVLPSPVVTAGGNMTLHCASDFHYDKFILTKEDKKFGNSLDTEHISSSRQYRALFIIGPTTPTHTGTFRCYGYFKNAPQLWSVPSDLQQILISGLSKKPSLLTHQGHILDPGMTLTLQCYSDINYDRFALHKVGGADIMQHSSQQTDTGFSVANFTLGYVSSSTGGQYRCYGAHNLSSEWSASSEPLDILITGQLPLTPSLSVKPNHTVHSGETVSLLCWSMDSVDTFILSKEGSAQQPLRLKSKSHDQQSQAEFSMSAVTSHLSGTYRCYGAQNSSFYLLSSASAPVELTVSGPIETSTPPPTMSMPLGGLHMYLKALIGVSVAFILFLFILIFILLRRRHRGKFRKDVQKEKDLQLSSGAEEPITRKGELQKRPNPAAATQEESLYASVEDMQTEDGVELNSWTPPEEDPQGETYAQVKPSRLRKAGHVSPSVMSREQLNTEYEQAEEGQGANNQAAESGESQDVTYAQLCSRTLRQGAAASPLSQAGEAPEEPSVYATLAAARPEAVPKDVEQ</sequence>
<evidence type="ECO:0000313" key="19">
    <source>
        <dbReference type="MGI" id="MGI:894311"/>
    </source>
</evidence>
<keyword evidence="6 12" id="KW-1133">Transmembrane helix</keyword>